<reference evidence="3 4" key="1">
    <citation type="submission" date="2021-04" db="EMBL/GenBank/DDBJ databases">
        <authorList>
            <person name="Bliznina A."/>
        </authorList>
    </citation>
    <scope>NUCLEOTIDE SEQUENCE [LARGE SCALE GENOMIC DNA]</scope>
</reference>
<evidence type="ECO:0000313" key="3">
    <source>
        <dbReference type="EMBL" id="CAG5113155.1"/>
    </source>
</evidence>
<dbReference type="Pfam" id="PF14226">
    <property type="entry name" value="DIOX_N"/>
    <property type="match status" value="1"/>
</dbReference>
<keyword evidence="4" id="KW-1185">Reference proteome</keyword>
<dbReference type="InterPro" id="IPR026992">
    <property type="entry name" value="DIOX_N"/>
</dbReference>
<dbReference type="PROSITE" id="PS51471">
    <property type="entry name" value="FE2OG_OXY"/>
    <property type="match status" value="1"/>
</dbReference>
<evidence type="ECO:0000259" key="2">
    <source>
        <dbReference type="PROSITE" id="PS51471"/>
    </source>
</evidence>
<dbReference type="InterPro" id="IPR044861">
    <property type="entry name" value="IPNS-like_FE2OG_OXY"/>
</dbReference>
<organism evidence="3 4">
    <name type="scientific">Oikopleura dioica</name>
    <name type="common">Tunicate</name>
    <dbReference type="NCBI Taxonomy" id="34765"/>
    <lineage>
        <taxon>Eukaryota</taxon>
        <taxon>Metazoa</taxon>
        <taxon>Chordata</taxon>
        <taxon>Tunicata</taxon>
        <taxon>Appendicularia</taxon>
        <taxon>Copelata</taxon>
        <taxon>Oikopleuridae</taxon>
        <taxon>Oikopleura</taxon>
    </lineage>
</organism>
<keyword evidence="1" id="KW-0479">Metal-binding</keyword>
<proteinExistence type="inferred from homology"/>
<dbReference type="Proteomes" id="UP001158576">
    <property type="component" value="Chromosome 2"/>
</dbReference>
<feature type="domain" description="Fe2OG dioxygenase" evidence="2">
    <location>
        <begin position="140"/>
        <end position="237"/>
    </location>
</feature>
<dbReference type="Gene3D" id="2.60.120.330">
    <property type="entry name" value="B-lactam Antibiotic, Isopenicillin N Synthase, Chain"/>
    <property type="match status" value="1"/>
</dbReference>
<evidence type="ECO:0000256" key="1">
    <source>
        <dbReference type="RuleBase" id="RU003682"/>
    </source>
</evidence>
<gene>
    <name evidence="3" type="ORF">OKIOD_LOCUS16055</name>
</gene>
<dbReference type="EMBL" id="OU015567">
    <property type="protein sequence ID" value="CAG5113155.1"/>
    <property type="molecule type" value="Genomic_DNA"/>
</dbReference>
<dbReference type="Pfam" id="PF03171">
    <property type="entry name" value="2OG-FeII_Oxy"/>
    <property type="match status" value="1"/>
</dbReference>
<evidence type="ECO:0000313" key="4">
    <source>
        <dbReference type="Proteomes" id="UP001158576"/>
    </source>
</evidence>
<sequence>MFNFPIIDLNKLESSSSEREELRRGLTDVGFFYVKNWGLSESELQEIEALTREVFTASDAEQKKLEAYIRNMAHSFYLFDMDSEFIQKVDPNLKLDIKRIDEKFWKMFLAMKNTGLDLLTWFEKIFSLQQGRLREQFATDPVCCLHGNYYDKTPKGEWGIESHLDKGLITLLYQDQTGGLEAEYEGKWYPIPPIEGSLIINLGRMLEYFTYGVAKGAWHRVRAHKTDRISWPFFLNPSFDAQFARLDEFKSNEAAFTDLEKKRRINVSGTYEPGTTFGSGTYRDWHNKYVVNADEHRRNRGHLKIWEMEEPAKAEVDGPSFKSLQALPNQWKQPNSRVYLNGSSWGGY</sequence>
<dbReference type="SUPFAM" id="SSF51197">
    <property type="entry name" value="Clavaminate synthase-like"/>
    <property type="match status" value="1"/>
</dbReference>
<keyword evidence="1" id="KW-0408">Iron</keyword>
<comment type="similarity">
    <text evidence="1">Belongs to the iron/ascorbate-dependent oxidoreductase family.</text>
</comment>
<dbReference type="PANTHER" id="PTHR47990">
    <property type="entry name" value="2-OXOGLUTARATE (2OG) AND FE(II)-DEPENDENT OXYGENASE SUPERFAMILY PROTEIN-RELATED"/>
    <property type="match status" value="1"/>
</dbReference>
<dbReference type="InterPro" id="IPR027443">
    <property type="entry name" value="IPNS-like_sf"/>
</dbReference>
<name>A0ABN7TAH8_OIKDI</name>
<protein>
    <submittedName>
        <fullName evidence="3">Oidioi.mRNA.OKI2018_I69.chr2.g7290.t1.cds</fullName>
    </submittedName>
</protein>
<dbReference type="InterPro" id="IPR050231">
    <property type="entry name" value="Iron_ascorbate_oxido_reductase"/>
</dbReference>
<dbReference type="InterPro" id="IPR005123">
    <property type="entry name" value="Oxoglu/Fe-dep_dioxygenase_dom"/>
</dbReference>
<accession>A0ABN7TAH8</accession>
<keyword evidence="1" id="KW-0560">Oxidoreductase</keyword>